<evidence type="ECO:0000313" key="2">
    <source>
        <dbReference type="EMBL" id="QJE72444.1"/>
    </source>
</evidence>
<keyword evidence="3" id="KW-1185">Reference proteome</keyword>
<keyword evidence="1" id="KW-0732">Signal</keyword>
<name>A0A858R4Y3_9PROT</name>
<feature type="signal peptide" evidence="1">
    <location>
        <begin position="1"/>
        <end position="19"/>
    </location>
</feature>
<gene>
    <name evidence="2" type="ORF">HHL28_04435</name>
</gene>
<accession>A0A858R4Y3</accession>
<reference evidence="2" key="1">
    <citation type="submission" date="2020-04" db="EMBL/GenBank/DDBJ databases">
        <title>A desert anoxygenic phototrophic bacterium fixes CO2 using RubisCO under aerobic conditions.</title>
        <authorList>
            <person name="Tang K."/>
        </authorList>
    </citation>
    <scope>NUCLEOTIDE SEQUENCE [LARGE SCALE GENOMIC DNA]</scope>
    <source>
        <strain evidence="2">MIMtkB3</strain>
    </source>
</reference>
<dbReference type="KEGG" id="acru:HHL28_04435"/>
<proteinExistence type="predicted"/>
<evidence type="ECO:0008006" key="4">
    <source>
        <dbReference type="Google" id="ProtNLM"/>
    </source>
</evidence>
<protein>
    <recommendedName>
        <fullName evidence="4">Lipoprotein</fullName>
    </recommendedName>
</protein>
<evidence type="ECO:0000313" key="3">
    <source>
        <dbReference type="Proteomes" id="UP000501891"/>
    </source>
</evidence>
<dbReference type="PROSITE" id="PS51257">
    <property type="entry name" value="PROKAR_LIPOPROTEIN"/>
    <property type="match status" value="1"/>
</dbReference>
<dbReference type="Proteomes" id="UP000501891">
    <property type="component" value="Chromosome"/>
</dbReference>
<evidence type="ECO:0000256" key="1">
    <source>
        <dbReference type="SAM" id="SignalP"/>
    </source>
</evidence>
<organism evidence="2 3">
    <name type="scientific">Aerophototrophica crusticola</name>
    <dbReference type="NCBI Taxonomy" id="1709002"/>
    <lineage>
        <taxon>Bacteria</taxon>
        <taxon>Pseudomonadati</taxon>
        <taxon>Pseudomonadota</taxon>
        <taxon>Alphaproteobacteria</taxon>
        <taxon>Rhodospirillales</taxon>
        <taxon>Rhodospirillaceae</taxon>
        <taxon>Aerophototrophica</taxon>
    </lineage>
</organism>
<sequence length="197" mass="19875">MHANRLMLLPGLLLLAACAGPSEERLNAGGSPAQGPAVTVGVPPVGAVVAQAAGAGLKAFVQGNPGSPGLNGGACLAYVMPAAGPGEVQYTFRDLIGYPVEINDDIAQGRPDWSPLALCEGGPGLSVTSRTGLGGQPRLLLCEGITKVAQGWRMYCGWRGPGLAGERPEYIVSPVPGKPGSFTVARTCAACVRGSVG</sequence>
<dbReference type="EMBL" id="CP051775">
    <property type="protein sequence ID" value="QJE72444.1"/>
    <property type="molecule type" value="Genomic_DNA"/>
</dbReference>
<feature type="chain" id="PRO_5032964098" description="Lipoprotein" evidence="1">
    <location>
        <begin position="20"/>
        <end position="197"/>
    </location>
</feature>
<dbReference type="AlphaFoldDB" id="A0A858R4Y3"/>